<evidence type="ECO:0000313" key="2">
    <source>
        <dbReference type="EMBL" id="ESA19687.1"/>
    </source>
</evidence>
<dbReference type="HOGENOM" id="CLU_2759070_0_0_1"/>
<reference evidence="2" key="1">
    <citation type="submission" date="2013-07" db="EMBL/GenBank/DDBJ databases">
        <title>The genome of an arbuscular mycorrhizal fungus provides insights into the evolution of the oldest plant symbiosis.</title>
        <authorList>
            <consortium name="DOE Joint Genome Institute"/>
            <person name="Tisserant E."/>
            <person name="Malbreil M."/>
            <person name="Kuo A."/>
            <person name="Kohler A."/>
            <person name="Symeonidi A."/>
            <person name="Balestrini R."/>
            <person name="Charron P."/>
            <person name="Duensing N."/>
            <person name="Frei-dit-Frey N."/>
            <person name="Gianinazzi-Pearson V."/>
            <person name="Gilbert B."/>
            <person name="Handa Y."/>
            <person name="Hijri M."/>
            <person name="Kaul R."/>
            <person name="Kawaguchi M."/>
            <person name="Krajinski F."/>
            <person name="Lammers P."/>
            <person name="Lapierre D."/>
            <person name="Masclaux F.G."/>
            <person name="Murat C."/>
            <person name="Morin E."/>
            <person name="Ndikumana S."/>
            <person name="Pagni M."/>
            <person name="Petitpierre D."/>
            <person name="Requena N."/>
            <person name="Rosikiewicz P."/>
            <person name="Riley R."/>
            <person name="Saito K."/>
            <person name="San Clemente H."/>
            <person name="Shapiro H."/>
            <person name="van Tuinen D."/>
            <person name="Becard G."/>
            <person name="Bonfante P."/>
            <person name="Paszkowski U."/>
            <person name="Shachar-Hill Y."/>
            <person name="Young J.P."/>
            <person name="Sanders I.R."/>
            <person name="Henrissat B."/>
            <person name="Rensing S.A."/>
            <person name="Grigoriev I.V."/>
            <person name="Corradi N."/>
            <person name="Roux C."/>
            <person name="Martin F."/>
        </authorList>
    </citation>
    <scope>NUCLEOTIDE SEQUENCE</scope>
    <source>
        <strain evidence="2">DAOM 197198</strain>
    </source>
</reference>
<dbReference type="AlphaFoldDB" id="U9UJ40"/>
<sequence>MVIITSDANGPVWSDLKPKSSRTDKKSQLNRAGLKAQIEPSQAEPAADGVDGNLLLRRILFVLEIVKVEQ</sequence>
<protein>
    <submittedName>
        <fullName evidence="2">Uncharacterized protein</fullName>
    </submittedName>
</protein>
<dbReference type="EMBL" id="KI278025">
    <property type="protein sequence ID" value="ESA19687.1"/>
    <property type="molecule type" value="Genomic_DNA"/>
</dbReference>
<feature type="region of interest" description="Disordered" evidence="1">
    <location>
        <begin position="1"/>
        <end position="33"/>
    </location>
</feature>
<gene>
    <name evidence="2" type="ORF">GLOINDRAFT_2100</name>
</gene>
<name>U9UJ40_RHIID</name>
<evidence type="ECO:0000256" key="1">
    <source>
        <dbReference type="SAM" id="MobiDB-lite"/>
    </source>
</evidence>
<organism evidence="2">
    <name type="scientific">Rhizophagus irregularis (strain DAOM 181602 / DAOM 197198 / MUCL 43194)</name>
    <name type="common">Arbuscular mycorrhizal fungus</name>
    <name type="synonym">Glomus intraradices</name>
    <dbReference type="NCBI Taxonomy" id="747089"/>
    <lineage>
        <taxon>Eukaryota</taxon>
        <taxon>Fungi</taxon>
        <taxon>Fungi incertae sedis</taxon>
        <taxon>Mucoromycota</taxon>
        <taxon>Glomeromycotina</taxon>
        <taxon>Glomeromycetes</taxon>
        <taxon>Glomerales</taxon>
        <taxon>Glomeraceae</taxon>
        <taxon>Rhizophagus</taxon>
    </lineage>
</organism>
<proteinExistence type="predicted"/>
<accession>U9UJ40</accession>
<feature type="compositionally biased region" description="Basic and acidic residues" evidence="1">
    <location>
        <begin position="16"/>
        <end position="27"/>
    </location>
</feature>